<sequence>MHDAAHPVLVHGVFEQGAVEDGAADERHALGHEGAPTGGQVVEHDGVDALFAERAHDMRSDVSRASGDQPAHLVLPPPEPPAS</sequence>
<feature type="region of interest" description="Disordered" evidence="1">
    <location>
        <begin position="58"/>
        <end position="83"/>
    </location>
</feature>
<evidence type="ECO:0000256" key="1">
    <source>
        <dbReference type="SAM" id="MobiDB-lite"/>
    </source>
</evidence>
<reference evidence="3" key="1">
    <citation type="journal article" date="2019" name="Int. J. Syst. Evol. Microbiol.">
        <title>The Global Catalogue of Microorganisms (GCM) 10K type strain sequencing project: providing services to taxonomists for standard genome sequencing and annotation.</title>
        <authorList>
            <consortium name="The Broad Institute Genomics Platform"/>
            <consortium name="The Broad Institute Genome Sequencing Center for Infectious Disease"/>
            <person name="Wu L."/>
            <person name="Ma J."/>
        </authorList>
    </citation>
    <scope>NUCLEOTIDE SEQUENCE [LARGE SCALE GENOMIC DNA]</scope>
    <source>
        <strain evidence="3">NBRC 109019</strain>
    </source>
</reference>
<name>A0ABM8GZ41_9MICO</name>
<proteinExistence type="predicted"/>
<dbReference type="Proteomes" id="UP001321477">
    <property type="component" value="Chromosome"/>
</dbReference>
<evidence type="ECO:0000313" key="3">
    <source>
        <dbReference type="Proteomes" id="UP001321477"/>
    </source>
</evidence>
<protein>
    <submittedName>
        <fullName evidence="2">Uncharacterized protein</fullName>
    </submittedName>
</protein>
<gene>
    <name evidence="2" type="ORF">GCM10025870_07950</name>
</gene>
<evidence type="ECO:0000313" key="2">
    <source>
        <dbReference type="EMBL" id="BDZ53722.1"/>
    </source>
</evidence>
<keyword evidence="3" id="KW-1185">Reference proteome</keyword>
<organism evidence="2 3">
    <name type="scientific">Agromyces marinus</name>
    <dbReference type="NCBI Taxonomy" id="1389020"/>
    <lineage>
        <taxon>Bacteria</taxon>
        <taxon>Bacillati</taxon>
        <taxon>Actinomycetota</taxon>
        <taxon>Actinomycetes</taxon>
        <taxon>Micrococcales</taxon>
        <taxon>Microbacteriaceae</taxon>
        <taxon>Agromyces</taxon>
    </lineage>
</organism>
<accession>A0ABM8GZ41</accession>
<dbReference type="EMBL" id="AP027734">
    <property type="protein sequence ID" value="BDZ53722.1"/>
    <property type="molecule type" value="Genomic_DNA"/>
</dbReference>